<comment type="caution">
    <text evidence="6">The sequence shown here is derived from an EMBL/GenBank/DDBJ whole genome shotgun (WGS) entry which is preliminary data.</text>
</comment>
<dbReference type="OrthoDB" id="10267235at2759"/>
<keyword evidence="7" id="KW-1185">Reference proteome</keyword>
<keyword evidence="1" id="KW-0443">Lipid metabolism</keyword>
<dbReference type="EC" id="2.7.1.82" evidence="5"/>
<evidence type="ECO:0000313" key="7">
    <source>
        <dbReference type="Proteomes" id="UP000471633"/>
    </source>
</evidence>
<proteinExistence type="inferred from homology"/>
<evidence type="ECO:0000313" key="6">
    <source>
        <dbReference type="EMBL" id="KAH9579151.1"/>
    </source>
</evidence>
<dbReference type="GO" id="GO:0005737">
    <property type="term" value="C:cytoplasm"/>
    <property type="evidence" value="ECO:0007669"/>
    <property type="project" value="TreeGrafter"/>
</dbReference>
<dbReference type="PANTHER" id="PTHR22603:SF66">
    <property type="entry name" value="ETHANOLAMINE KINASE"/>
    <property type="match status" value="1"/>
</dbReference>
<dbReference type="GeneID" id="24588558"/>
<keyword evidence="1" id="KW-0594">Phospholipid biosynthesis</keyword>
<evidence type="ECO:0000256" key="2">
    <source>
        <dbReference type="ARBA" id="ARBA00023264"/>
    </source>
</evidence>
<dbReference type="RefSeq" id="XP_051064190.1">
    <property type="nucleotide sequence ID" value="XM_051217765.1"/>
</dbReference>
<evidence type="ECO:0000256" key="4">
    <source>
        <dbReference type="ARBA" id="ARBA00038211"/>
    </source>
</evidence>
<reference evidence="6" key="4">
    <citation type="journal article" date="2022" name="PLoS Pathog.">
        <title>Chromosome-level genome of Schistosoma haematobium underpins genome-wide explorations of molecular variation.</title>
        <authorList>
            <person name="Stroehlein A.J."/>
            <person name="Korhonen P.K."/>
            <person name="Lee V.V."/>
            <person name="Ralph S.A."/>
            <person name="Mentink-Kane M."/>
            <person name="You H."/>
            <person name="McManus D.P."/>
            <person name="Tchuente L.T."/>
            <person name="Stothard J.R."/>
            <person name="Kaur P."/>
            <person name="Dudchenko O."/>
            <person name="Aiden E.L."/>
            <person name="Yang B."/>
            <person name="Yang H."/>
            <person name="Emery A.M."/>
            <person name="Webster B.L."/>
            <person name="Brindley P.J."/>
            <person name="Rollinson D."/>
            <person name="Chang B.C.H."/>
            <person name="Gasser R.B."/>
            <person name="Young N.D."/>
        </authorList>
    </citation>
    <scope>NUCLEOTIDE SEQUENCE</scope>
</reference>
<accession>A0A922IGH9</accession>
<keyword evidence="2" id="KW-1208">Phospholipid metabolism</keyword>
<protein>
    <recommendedName>
        <fullName evidence="5">ethanolamine kinase</fullName>
        <ecNumber evidence="5">2.7.1.82</ecNumber>
    </recommendedName>
</protein>
<reference evidence="6" key="3">
    <citation type="submission" date="2021-06" db="EMBL/GenBank/DDBJ databases">
        <title>Chromosome-level genome assembly for S. haematobium.</title>
        <authorList>
            <person name="Stroehlein A.J."/>
        </authorList>
    </citation>
    <scope>NUCLEOTIDE SEQUENCE</scope>
</reference>
<reference evidence="6" key="2">
    <citation type="journal article" date="2019" name="Gigascience">
        <title>High-quality Schistosoma haematobium genome achieved by single-molecule and long-range sequencing.</title>
        <authorList>
            <person name="Stroehlein A.J."/>
            <person name="Korhonen P.K."/>
            <person name="Chong T.M."/>
            <person name="Lim Y.L."/>
            <person name="Chan K.G."/>
            <person name="Webster B."/>
            <person name="Rollinson D."/>
            <person name="Brindley P.J."/>
            <person name="Gasser R.B."/>
            <person name="Young N.D."/>
        </authorList>
    </citation>
    <scope>NUCLEOTIDE SEQUENCE</scope>
</reference>
<sequence length="390" mass="45947">MITEELQMIQTINEVNIPIFNITIHGINDHVNVQKLSTFLLPEYETKNIVVKVLNKGYSNQLILIDHKKQYSASLSAIPSLLIRIYGNLTTSLIDRTNEMKYMKVVGKFKGFQQLYGIFNNGFVYSYIDGCDISLEKLYDIKYGKLIAEKLAQLHCLSIDEFIQQQNKKINPESQLFPTLFKWINRLDDEFINLSRKLKKYESIFPSKSYIFNEVIKLKDQYLYNPISKVVLCHNDLNAANIILAPDENSVHLIDMEYCDLNYAAYDIGNHFCEFTGPYAIEFKRYPSIEYQKEWVNIYLTAYYQYSNSKSDLHYNELQWNRSKEDYINQWIKEINCFALVSHLLWAVWAVICASENLYSMDFLAYADSRMKQYYHMKKWLPSTFQLPVV</sequence>
<keyword evidence="6" id="KW-0418">Kinase</keyword>
<dbReference type="GO" id="GO:0004305">
    <property type="term" value="F:ethanolamine kinase activity"/>
    <property type="evidence" value="ECO:0007669"/>
    <property type="project" value="UniProtKB-EC"/>
</dbReference>
<dbReference type="EMBL" id="AMPZ03000008">
    <property type="protein sequence ID" value="KAH9579151.1"/>
    <property type="molecule type" value="Genomic_DNA"/>
</dbReference>
<keyword evidence="1" id="KW-0444">Lipid biosynthesis</keyword>
<name>A0A922IGH9_SCHHA</name>
<reference evidence="6" key="1">
    <citation type="journal article" date="2012" name="Nat. Genet.">
        <title>Whole-genome sequence of Schistosoma haematobium.</title>
        <authorList>
            <person name="Young N.D."/>
            <person name="Jex A.R."/>
            <person name="Li B."/>
            <person name="Liu S."/>
            <person name="Yang L."/>
            <person name="Xiong Z."/>
            <person name="Li Y."/>
            <person name="Cantacessi C."/>
            <person name="Hall R.S."/>
            <person name="Xu X."/>
            <person name="Chen F."/>
            <person name="Wu X."/>
            <person name="Zerlotini A."/>
            <person name="Oliveira G."/>
            <person name="Hofmann A."/>
            <person name="Zhang G."/>
            <person name="Fang X."/>
            <person name="Kang Y."/>
            <person name="Campbell B.E."/>
            <person name="Loukas A."/>
            <person name="Ranganathan S."/>
            <person name="Rollinson D."/>
            <person name="Rinaldi G."/>
            <person name="Brindley P.J."/>
            <person name="Yang H."/>
            <person name="Wang J."/>
            <person name="Wang J."/>
            <person name="Gasser R.B."/>
        </authorList>
    </citation>
    <scope>NUCLEOTIDE SEQUENCE</scope>
</reference>
<dbReference type="SUPFAM" id="SSF56112">
    <property type="entry name" value="Protein kinase-like (PK-like)"/>
    <property type="match status" value="1"/>
</dbReference>
<evidence type="ECO:0000256" key="1">
    <source>
        <dbReference type="ARBA" id="ARBA00023209"/>
    </source>
</evidence>
<dbReference type="GO" id="GO:0006646">
    <property type="term" value="P:phosphatidylethanolamine biosynthetic process"/>
    <property type="evidence" value="ECO:0007669"/>
    <property type="project" value="TreeGrafter"/>
</dbReference>
<dbReference type="Gene3D" id="3.90.1200.10">
    <property type="match status" value="1"/>
</dbReference>
<comment type="similarity">
    <text evidence="4">Belongs to the choline/ethanolamine kinase family.</text>
</comment>
<evidence type="ECO:0000256" key="3">
    <source>
        <dbReference type="ARBA" id="ARBA00037883"/>
    </source>
</evidence>
<dbReference type="CTD" id="24588558"/>
<keyword evidence="6" id="KW-0808">Transferase</keyword>
<dbReference type="Proteomes" id="UP000471633">
    <property type="component" value="Unassembled WGS sequence"/>
</dbReference>
<dbReference type="KEGG" id="shx:MS3_00009404"/>
<organism evidence="6 7">
    <name type="scientific">Schistosoma haematobium</name>
    <name type="common">Blood fluke</name>
    <dbReference type="NCBI Taxonomy" id="6185"/>
    <lineage>
        <taxon>Eukaryota</taxon>
        <taxon>Metazoa</taxon>
        <taxon>Spiralia</taxon>
        <taxon>Lophotrochozoa</taxon>
        <taxon>Platyhelminthes</taxon>
        <taxon>Trematoda</taxon>
        <taxon>Digenea</taxon>
        <taxon>Strigeidida</taxon>
        <taxon>Schistosomatoidea</taxon>
        <taxon>Schistosomatidae</taxon>
        <taxon>Schistosoma</taxon>
    </lineage>
</organism>
<dbReference type="Pfam" id="PF01633">
    <property type="entry name" value="Choline_kinase"/>
    <property type="match status" value="1"/>
</dbReference>
<dbReference type="PANTHER" id="PTHR22603">
    <property type="entry name" value="CHOLINE/ETHANOALAMINE KINASE"/>
    <property type="match status" value="1"/>
</dbReference>
<dbReference type="InterPro" id="IPR011009">
    <property type="entry name" value="Kinase-like_dom_sf"/>
</dbReference>
<gene>
    <name evidence="6" type="primary">ETNK1_1</name>
    <name evidence="6" type="ORF">MS3_00009404</name>
</gene>
<dbReference type="Gene3D" id="3.30.200.20">
    <property type="entry name" value="Phosphorylase Kinase, domain 1"/>
    <property type="match status" value="1"/>
</dbReference>
<evidence type="ECO:0000256" key="5">
    <source>
        <dbReference type="ARBA" id="ARBA00038874"/>
    </source>
</evidence>
<comment type="pathway">
    <text evidence="3">Phospholipid metabolism; phosphatidylethanolamine biosynthesis; phosphatidylethanolamine from ethanolamine: step 1/3.</text>
</comment>
<dbReference type="AlphaFoldDB" id="A0A922IGH9"/>